<feature type="domain" description="DUF6697" evidence="3">
    <location>
        <begin position="357"/>
        <end position="531"/>
    </location>
</feature>
<evidence type="ECO:0000313" key="4">
    <source>
        <dbReference type="EMBL" id="KAK7440446.1"/>
    </source>
</evidence>
<sequence>MSHDVAVMSTLHPPTSHSQQLEALQAQIDRLQRRCDTVTTERDALSRDLSNSTTEISALKNENRILKSKLRDVEYELEEFRVASSPDRLDSGPVASESLEAELPALSKFVSSNKGKGRATSLESNVSSELSSIPSILDVEPAVRRSRIVAFIGAKPPPRRQPSVVSIRSDDSPAPSFIQTRAQKANASSSTATPTLVSNSKTSIRLKRKRGESLSDADVKTKEPKQARTTDGPPDLVDDPRNLSPEIPILEPASPSEHLASQTAPEDNAFIELPSAPTHSTTPGSLQPMNVDPLSSVSTELESPILIPPVAKEEEKVQIKLKPESSDKPISLGPRYASWRDIPPLIITPAVDRSFGVTRVFLQKQYGLHNIRMRGRITGNTTSCGDRDVNFPTYKKNPALPLVPGKPGAVYSSRTDILGIASVFVASKRKGPPQLWEYFGDYRLEVTGPLKAEQFKAQSTKFQMDWASKILKGQESMGYVLMRTRVALRKHSKELSEANVEAEAEKIKGKKTGTLRITQDDVLSALRNGEEVR</sequence>
<feature type="coiled-coil region" evidence="1">
    <location>
        <begin position="21"/>
        <end position="76"/>
    </location>
</feature>
<dbReference type="Gene3D" id="6.10.250.3110">
    <property type="match status" value="1"/>
</dbReference>
<evidence type="ECO:0000256" key="2">
    <source>
        <dbReference type="SAM" id="MobiDB-lite"/>
    </source>
</evidence>
<gene>
    <name evidence="4" type="ORF">VKT23_017084</name>
</gene>
<organism evidence="4 5">
    <name type="scientific">Marasmiellus scandens</name>
    <dbReference type="NCBI Taxonomy" id="2682957"/>
    <lineage>
        <taxon>Eukaryota</taxon>
        <taxon>Fungi</taxon>
        <taxon>Dikarya</taxon>
        <taxon>Basidiomycota</taxon>
        <taxon>Agaricomycotina</taxon>
        <taxon>Agaricomycetes</taxon>
        <taxon>Agaricomycetidae</taxon>
        <taxon>Agaricales</taxon>
        <taxon>Marasmiineae</taxon>
        <taxon>Omphalotaceae</taxon>
        <taxon>Marasmiellus</taxon>
    </lineage>
</organism>
<name>A0ABR1IT31_9AGAR</name>
<accession>A0ABR1IT31</accession>
<dbReference type="InterPro" id="IPR046520">
    <property type="entry name" value="DUF6697"/>
</dbReference>
<feature type="region of interest" description="Disordered" evidence="2">
    <location>
        <begin position="154"/>
        <end position="263"/>
    </location>
</feature>
<evidence type="ECO:0000256" key="1">
    <source>
        <dbReference type="SAM" id="Coils"/>
    </source>
</evidence>
<dbReference type="EMBL" id="JBANRG010000068">
    <property type="protein sequence ID" value="KAK7440446.1"/>
    <property type="molecule type" value="Genomic_DNA"/>
</dbReference>
<keyword evidence="5" id="KW-1185">Reference proteome</keyword>
<dbReference type="Proteomes" id="UP001498398">
    <property type="component" value="Unassembled WGS sequence"/>
</dbReference>
<proteinExistence type="predicted"/>
<keyword evidence="1" id="KW-0175">Coiled coil</keyword>
<dbReference type="Pfam" id="PF20411">
    <property type="entry name" value="DUF6697"/>
    <property type="match status" value="1"/>
</dbReference>
<evidence type="ECO:0000313" key="5">
    <source>
        <dbReference type="Proteomes" id="UP001498398"/>
    </source>
</evidence>
<comment type="caution">
    <text evidence="4">The sequence shown here is derived from an EMBL/GenBank/DDBJ whole genome shotgun (WGS) entry which is preliminary data.</text>
</comment>
<feature type="compositionally biased region" description="Polar residues" evidence="2">
    <location>
        <begin position="177"/>
        <end position="203"/>
    </location>
</feature>
<feature type="compositionally biased region" description="Basic and acidic residues" evidence="2">
    <location>
        <begin position="211"/>
        <end position="228"/>
    </location>
</feature>
<reference evidence="4 5" key="1">
    <citation type="submission" date="2024-01" db="EMBL/GenBank/DDBJ databases">
        <title>A draft genome for the cacao thread blight pathogen Marasmiellus scandens.</title>
        <authorList>
            <person name="Baruah I.K."/>
            <person name="Leung J."/>
            <person name="Bukari Y."/>
            <person name="Amoako-Attah I."/>
            <person name="Meinhardt L.W."/>
            <person name="Bailey B.A."/>
            <person name="Cohen S.P."/>
        </authorList>
    </citation>
    <scope>NUCLEOTIDE SEQUENCE [LARGE SCALE GENOMIC DNA]</scope>
    <source>
        <strain evidence="4 5">GH-19</strain>
    </source>
</reference>
<evidence type="ECO:0000259" key="3">
    <source>
        <dbReference type="Pfam" id="PF20411"/>
    </source>
</evidence>
<protein>
    <recommendedName>
        <fullName evidence="3">DUF6697 domain-containing protein</fullName>
    </recommendedName>
</protein>